<dbReference type="InterPro" id="IPR011008">
    <property type="entry name" value="Dimeric_a/b-barrel"/>
</dbReference>
<organism evidence="3 4">
    <name type="scientific">Nakamurella alba</name>
    <dbReference type="NCBI Taxonomy" id="2665158"/>
    <lineage>
        <taxon>Bacteria</taxon>
        <taxon>Bacillati</taxon>
        <taxon>Actinomycetota</taxon>
        <taxon>Actinomycetes</taxon>
        <taxon>Nakamurellales</taxon>
        <taxon>Nakamurellaceae</taxon>
        <taxon>Nakamurella</taxon>
    </lineage>
</organism>
<dbReference type="InterPro" id="IPR005545">
    <property type="entry name" value="YCII"/>
</dbReference>
<protein>
    <recommendedName>
        <fullName evidence="2">YCII-related domain-containing protein</fullName>
    </recommendedName>
</protein>
<dbReference type="EMBL" id="WLYK01000001">
    <property type="protein sequence ID" value="MTD12563.1"/>
    <property type="molecule type" value="Genomic_DNA"/>
</dbReference>
<dbReference type="Pfam" id="PF03795">
    <property type="entry name" value="YCII"/>
    <property type="match status" value="1"/>
</dbReference>
<proteinExistence type="inferred from homology"/>
<dbReference type="AlphaFoldDB" id="A0A7K1FH02"/>
<reference evidence="3 4" key="1">
    <citation type="submission" date="2019-11" db="EMBL/GenBank/DDBJ databases">
        <authorList>
            <person name="Jiang L.-Q."/>
        </authorList>
    </citation>
    <scope>NUCLEOTIDE SEQUENCE [LARGE SCALE GENOMIC DNA]</scope>
    <source>
        <strain evidence="3 4">YIM 132087</strain>
    </source>
</reference>
<dbReference type="Gene3D" id="3.30.70.1060">
    <property type="entry name" value="Dimeric alpha+beta barrel"/>
    <property type="match status" value="1"/>
</dbReference>
<gene>
    <name evidence="3" type="ORF">GIS00_01210</name>
</gene>
<evidence type="ECO:0000313" key="4">
    <source>
        <dbReference type="Proteomes" id="UP000460221"/>
    </source>
</evidence>
<comment type="similarity">
    <text evidence="1">Belongs to the YciI family.</text>
</comment>
<evidence type="ECO:0000313" key="3">
    <source>
        <dbReference type="EMBL" id="MTD12563.1"/>
    </source>
</evidence>
<sequence>MPYFAVLYDYAPGSDPLREHHRAAHRAYLNETDHGTVAVVATGPWSDGEPGALLVVSAPGPGELHAMLDRDPFRLHGAVAQRRIRSWTPVTGPWA</sequence>
<accession>A0A7K1FH02</accession>
<dbReference type="RefSeq" id="WP_154766607.1">
    <property type="nucleotide sequence ID" value="NZ_WLYK01000001.1"/>
</dbReference>
<comment type="caution">
    <text evidence="3">The sequence shown here is derived from an EMBL/GenBank/DDBJ whole genome shotgun (WGS) entry which is preliminary data.</text>
</comment>
<keyword evidence="4" id="KW-1185">Reference proteome</keyword>
<dbReference type="Proteomes" id="UP000460221">
    <property type="component" value="Unassembled WGS sequence"/>
</dbReference>
<evidence type="ECO:0000259" key="2">
    <source>
        <dbReference type="Pfam" id="PF03795"/>
    </source>
</evidence>
<dbReference type="SUPFAM" id="SSF54909">
    <property type="entry name" value="Dimeric alpha+beta barrel"/>
    <property type="match status" value="1"/>
</dbReference>
<evidence type="ECO:0000256" key="1">
    <source>
        <dbReference type="ARBA" id="ARBA00007689"/>
    </source>
</evidence>
<name>A0A7K1FH02_9ACTN</name>
<feature type="domain" description="YCII-related" evidence="2">
    <location>
        <begin position="4"/>
        <end position="88"/>
    </location>
</feature>